<keyword evidence="3" id="KW-1185">Reference proteome</keyword>
<gene>
    <name evidence="2" type="ORF">D0809_18460</name>
    <name evidence="1" type="ORF">EV142_107151</name>
</gene>
<dbReference type="EMBL" id="QWDN01000007">
    <property type="protein sequence ID" value="TEB42845.1"/>
    <property type="molecule type" value="Genomic_DNA"/>
</dbReference>
<dbReference type="RefSeq" id="WP_132037067.1">
    <property type="nucleotide sequence ID" value="NZ_QWDN01000007.1"/>
</dbReference>
<comment type="caution">
    <text evidence="2">The sequence shown here is derived from an EMBL/GenBank/DDBJ whole genome shotgun (WGS) entry which is preliminary data.</text>
</comment>
<dbReference type="Proteomes" id="UP000295270">
    <property type="component" value="Unassembled WGS sequence"/>
</dbReference>
<reference evidence="1" key="3">
    <citation type="submission" date="2019-03" db="EMBL/GenBank/DDBJ databases">
        <authorList>
            <person name="Whitman W."/>
            <person name="Huntemann M."/>
            <person name="Clum A."/>
            <person name="Pillay M."/>
            <person name="Palaniappan K."/>
            <person name="Varghese N."/>
            <person name="Mikhailova N."/>
            <person name="Stamatis D."/>
            <person name="Reddy T."/>
            <person name="Daum C."/>
            <person name="Shapiro N."/>
            <person name="Ivanova N."/>
            <person name="Kyrpides N."/>
            <person name="Woyke T."/>
        </authorList>
    </citation>
    <scope>NUCLEOTIDE SEQUENCE</scope>
    <source>
        <strain evidence="1">P5626</strain>
    </source>
</reference>
<evidence type="ECO:0000313" key="2">
    <source>
        <dbReference type="EMBL" id="TEB42845.1"/>
    </source>
</evidence>
<evidence type="ECO:0000313" key="3">
    <source>
        <dbReference type="Proteomes" id="UP000295270"/>
    </source>
</evidence>
<sequence>MPKIANLCSQIINEINIITGTKIFEDWLENENLSSTASQFIAFNNSFIFRDNIKTIKSQKYLAFDVSNTGKFTTKKIYVIEGINFHSHFKIFTLANTHKKTSLSDAVKIEIKEIGEVIYTIVGEIQDINIISESIGDSRIKKITLDPNSINNFEIKDEEIIIKDYVNREWIWSEIKQHYDANNWPITDNLPGLVDKAITNFQSNAYSTLIIPKTFSPANLYLLDKISLVINDHLKTYQKNILNIDNDSQAMIEILRISYNFVSDVNKLLSLVINLCDLKPIILWLTISKYITLDNTFKDLPFGFSKKKASLLDYERVIKNARNKSFHQLFPFNKSLKFELESLKEVSVTIFSNFTKKDGNKMTYKDQELYDLLRGFTRVNEEVVSSNFWIKNEYVMQAVYELIDATSQSIKNTK</sequence>
<dbReference type="AlphaFoldDB" id="A0A4Y7U8T6"/>
<dbReference type="OrthoDB" id="1551449at2"/>
<evidence type="ECO:0008006" key="5">
    <source>
        <dbReference type="Google" id="ProtNLM"/>
    </source>
</evidence>
<dbReference type="EMBL" id="SLWA01000007">
    <property type="protein sequence ID" value="TCN54651.1"/>
    <property type="molecule type" value="Genomic_DNA"/>
</dbReference>
<accession>A0A4Y7U8T6</accession>
<protein>
    <recommendedName>
        <fullName evidence="5">ApeA N-terminal domain-containing protein</fullName>
    </recommendedName>
</protein>
<evidence type="ECO:0000313" key="4">
    <source>
        <dbReference type="Proteomes" id="UP000298340"/>
    </source>
</evidence>
<reference evidence="2 4" key="2">
    <citation type="journal article" date="2018" name="Syst. Appl. Microbiol.">
        <title>Flavobacterium circumlabens sp. nov. and Flavobacterium cupreum sp. nov., two psychrotrophic species isolated from Antarctic environmental samples.</title>
        <authorList>
            <person name="Kralova S."/>
            <person name="Busse H.J."/>
            <person name="Svec P."/>
            <person name="Maslanova I."/>
            <person name="Stankova E."/>
            <person name="Bartak M."/>
            <person name="Sedlacek I."/>
        </authorList>
    </citation>
    <scope>NUCLEOTIDE SEQUENCE [LARGE SCALE GENOMIC DNA]</scope>
    <source>
        <strain evidence="2 4">CCM 8828</strain>
    </source>
</reference>
<dbReference type="Proteomes" id="UP000298340">
    <property type="component" value="Unassembled WGS sequence"/>
</dbReference>
<reference evidence="1 3" key="1">
    <citation type="journal article" date="2015" name="Stand. Genomic Sci.">
        <title>Genomic Encyclopedia of Bacterial and Archaeal Type Strains, Phase III: the genomes of soil and plant-associated and newly described type strains.</title>
        <authorList>
            <person name="Whitman W.B."/>
            <person name="Woyke T."/>
            <person name="Klenk H.P."/>
            <person name="Zhou Y."/>
            <person name="Lilburn T.G."/>
            <person name="Beck B.J."/>
            <person name="De Vos P."/>
            <person name="Vandamme P."/>
            <person name="Eisen J.A."/>
            <person name="Garrity G."/>
            <person name="Hugenholtz P."/>
            <person name="Kyrpides N.C."/>
        </authorList>
    </citation>
    <scope>NUCLEOTIDE SEQUENCE [LARGE SCALE GENOMIC DNA]</scope>
    <source>
        <strain evidence="1 3">P5626</strain>
    </source>
</reference>
<proteinExistence type="predicted"/>
<evidence type="ECO:0000313" key="1">
    <source>
        <dbReference type="EMBL" id="TCN54651.1"/>
    </source>
</evidence>
<name>A0A4Y7U8T6_9FLAO</name>
<organism evidence="2 4">
    <name type="scientific">Flavobacterium circumlabens</name>
    <dbReference type="NCBI Taxonomy" id="2133765"/>
    <lineage>
        <taxon>Bacteria</taxon>
        <taxon>Pseudomonadati</taxon>
        <taxon>Bacteroidota</taxon>
        <taxon>Flavobacteriia</taxon>
        <taxon>Flavobacteriales</taxon>
        <taxon>Flavobacteriaceae</taxon>
        <taxon>Flavobacterium</taxon>
    </lineage>
</organism>